<keyword evidence="3" id="KW-0812">Transmembrane</keyword>
<feature type="domain" description="PAS" evidence="5">
    <location>
        <begin position="257"/>
        <end position="320"/>
    </location>
</feature>
<dbReference type="InterPro" id="IPR035965">
    <property type="entry name" value="PAS-like_dom_sf"/>
</dbReference>
<dbReference type="AlphaFoldDB" id="A0A1I4XDC8"/>
<feature type="signal peptide" evidence="4">
    <location>
        <begin position="1"/>
        <end position="34"/>
    </location>
</feature>
<keyword evidence="9" id="KW-1185">Reference proteome</keyword>
<feature type="chain" id="PRO_5017313507" evidence="4">
    <location>
        <begin position="35"/>
        <end position="827"/>
    </location>
</feature>
<dbReference type="InterPro" id="IPR000014">
    <property type="entry name" value="PAS"/>
</dbReference>
<proteinExistence type="predicted"/>
<dbReference type="Pfam" id="PF00990">
    <property type="entry name" value="GGDEF"/>
    <property type="match status" value="1"/>
</dbReference>
<dbReference type="PANTHER" id="PTHR44757:SF2">
    <property type="entry name" value="BIOFILM ARCHITECTURE MAINTENANCE PROTEIN MBAA"/>
    <property type="match status" value="1"/>
</dbReference>
<dbReference type="Pfam" id="PF13188">
    <property type="entry name" value="PAS_8"/>
    <property type="match status" value="1"/>
</dbReference>
<dbReference type="Pfam" id="PF00989">
    <property type="entry name" value="PAS"/>
    <property type="match status" value="2"/>
</dbReference>
<evidence type="ECO:0000256" key="2">
    <source>
        <dbReference type="SAM" id="MobiDB-lite"/>
    </source>
</evidence>
<accession>A0A1I4XDC8</accession>
<dbReference type="FunFam" id="3.30.70.270:FF:000001">
    <property type="entry name" value="Diguanylate cyclase domain protein"/>
    <property type="match status" value="1"/>
</dbReference>
<dbReference type="NCBIfam" id="TIGR00229">
    <property type="entry name" value="sensory_box"/>
    <property type="match status" value="4"/>
</dbReference>
<reference evidence="9" key="1">
    <citation type="submission" date="2016-10" db="EMBL/GenBank/DDBJ databases">
        <authorList>
            <person name="Varghese N."/>
            <person name="Submissions S."/>
        </authorList>
    </citation>
    <scope>NUCLEOTIDE SEQUENCE [LARGE SCALE GENOMIC DNA]</scope>
    <source>
        <strain evidence="9">DSM 6150</strain>
    </source>
</reference>
<dbReference type="NCBIfam" id="TIGR00254">
    <property type="entry name" value="GGDEF"/>
    <property type="match status" value="1"/>
</dbReference>
<dbReference type="Gene3D" id="3.30.70.270">
    <property type="match status" value="1"/>
</dbReference>
<dbReference type="PROSITE" id="PS50112">
    <property type="entry name" value="PAS"/>
    <property type="match status" value="3"/>
</dbReference>
<dbReference type="EMBL" id="FOVE01000005">
    <property type="protein sequence ID" value="SFN23300.1"/>
    <property type="molecule type" value="Genomic_DNA"/>
</dbReference>
<dbReference type="InterPro" id="IPR000700">
    <property type="entry name" value="PAS-assoc_C"/>
</dbReference>
<evidence type="ECO:0000259" key="5">
    <source>
        <dbReference type="PROSITE" id="PS50112"/>
    </source>
</evidence>
<dbReference type="Gene3D" id="3.30.450.20">
    <property type="entry name" value="PAS domain"/>
    <property type="match status" value="4"/>
</dbReference>
<dbReference type="InterPro" id="IPR013767">
    <property type="entry name" value="PAS_fold"/>
</dbReference>
<dbReference type="GO" id="GO:0006355">
    <property type="term" value="P:regulation of DNA-templated transcription"/>
    <property type="evidence" value="ECO:0007669"/>
    <property type="project" value="InterPro"/>
</dbReference>
<sequence>MRLASPAPLGQFSAFLARLAALVVLAFCLQGVYAAEAQPPAQDKSLNREVATDKATPPASGKSSAVKNVARAESEFDMDKASASSRDKYRDVLFASQLAVIVLTALCWLFFAINRRLKTEIQAKEALSEELRKAGQEYEALLDSAPFPVVVTSLQDGRIEYVNTRAAELYGAPKENLIGHPAADSYTNPRQREEVIGHVKRDGKLIDFEAELENLYGERRQVLLSCIQTTMRNKPVILTAFSDITSLKQAKQEIINREWQLRSVIENAPIPIVICQIETHLFHYINQRAATILGLTQDEATGRSFADYFVNLADLELLESRRGAHDGIRDIEARLINEPGIPFWALISSQIGEMDGKKLAFYSFSDISLQKKAEESITQSEQELRRLLDFAPTPILIIHLTDNRVLYANRLAGEQTGIDAEHPENETVANYCETGELERLSGLLQKDGFVSGFETRIYPRRGAPFWVLMTVGRTRFQLQQALIVAFSNIDERKRMEEILRESEERLRFIADNTADVIWQMDRDFNILYINESDEKLRGFPREQVVGQPASTLFTPEYAEYYVALGNERMRQENEGIITGTYTYQAQQIRADGTSIWVEVVSTPQRNEQGEIVFFTGVTRDISERKKAEQTLKATNAKLSEQLQQIRELQAALQEQAIRDPLTGLFNRRYFDEAVEMELARAQREGYPVTFALLDLDHFKQINDTYGHQAGDEALKNMARILRESSRGSDIACRFGGEEFLLLLPNLGLEAAHNRAEAWRQRLANTEIHFGQFSFFITASIGLAAYPQHGRRADDLVRQADEALYRAKSSGRNQVIIAAYPPESPSAR</sequence>
<organism evidence="8 9">
    <name type="scientific">Formivibrio citricus</name>
    <dbReference type="NCBI Taxonomy" id="83765"/>
    <lineage>
        <taxon>Bacteria</taxon>
        <taxon>Pseudomonadati</taxon>
        <taxon>Pseudomonadota</taxon>
        <taxon>Betaproteobacteria</taxon>
        <taxon>Neisseriales</taxon>
        <taxon>Chitinibacteraceae</taxon>
        <taxon>Formivibrio</taxon>
    </lineage>
</organism>
<dbReference type="SMART" id="SM00091">
    <property type="entry name" value="PAS"/>
    <property type="match status" value="4"/>
</dbReference>
<dbReference type="Proteomes" id="UP000242869">
    <property type="component" value="Unassembled WGS sequence"/>
</dbReference>
<evidence type="ECO:0000313" key="8">
    <source>
        <dbReference type="EMBL" id="SFN23300.1"/>
    </source>
</evidence>
<feature type="domain" description="PAS" evidence="5">
    <location>
        <begin position="502"/>
        <end position="572"/>
    </location>
</feature>
<dbReference type="CDD" id="cd00130">
    <property type="entry name" value="PAS"/>
    <property type="match status" value="4"/>
</dbReference>
<evidence type="ECO:0000259" key="7">
    <source>
        <dbReference type="PROSITE" id="PS50887"/>
    </source>
</evidence>
<evidence type="ECO:0000256" key="4">
    <source>
        <dbReference type="SAM" id="SignalP"/>
    </source>
</evidence>
<dbReference type="Pfam" id="PF13426">
    <property type="entry name" value="PAS_9"/>
    <property type="match status" value="1"/>
</dbReference>
<feature type="region of interest" description="Disordered" evidence="2">
    <location>
        <begin position="43"/>
        <end position="68"/>
    </location>
</feature>
<dbReference type="InterPro" id="IPR001610">
    <property type="entry name" value="PAC"/>
</dbReference>
<name>A0A1I4XDC8_9NEIS</name>
<evidence type="ECO:0000313" key="9">
    <source>
        <dbReference type="Proteomes" id="UP000242869"/>
    </source>
</evidence>
<evidence type="ECO:0000256" key="1">
    <source>
        <dbReference type="SAM" id="Coils"/>
    </source>
</evidence>
<dbReference type="PANTHER" id="PTHR44757">
    <property type="entry name" value="DIGUANYLATE CYCLASE DGCP"/>
    <property type="match status" value="1"/>
</dbReference>
<feature type="domain" description="PAC" evidence="6">
    <location>
        <begin position="581"/>
        <end position="633"/>
    </location>
</feature>
<dbReference type="PROSITE" id="PS50113">
    <property type="entry name" value="PAC"/>
    <property type="match status" value="2"/>
</dbReference>
<dbReference type="SUPFAM" id="SSF55073">
    <property type="entry name" value="Nucleotide cyclase"/>
    <property type="match status" value="1"/>
</dbReference>
<keyword evidence="3" id="KW-1133">Transmembrane helix</keyword>
<feature type="domain" description="PAC" evidence="6">
    <location>
        <begin position="329"/>
        <end position="379"/>
    </location>
</feature>
<feature type="transmembrane region" description="Helical" evidence="3">
    <location>
        <begin position="92"/>
        <end position="113"/>
    </location>
</feature>
<keyword evidence="4" id="KW-0732">Signal</keyword>
<dbReference type="CDD" id="cd01949">
    <property type="entry name" value="GGDEF"/>
    <property type="match status" value="1"/>
</dbReference>
<dbReference type="SMART" id="SM00086">
    <property type="entry name" value="PAC"/>
    <property type="match status" value="2"/>
</dbReference>
<dbReference type="SUPFAM" id="SSF55785">
    <property type="entry name" value="PYP-like sensor domain (PAS domain)"/>
    <property type="match status" value="4"/>
</dbReference>
<feature type="domain" description="GGDEF" evidence="7">
    <location>
        <begin position="686"/>
        <end position="819"/>
    </location>
</feature>
<feature type="coiled-coil region" evidence="1">
    <location>
        <begin position="114"/>
        <end position="144"/>
    </location>
</feature>
<dbReference type="PROSITE" id="PS50887">
    <property type="entry name" value="GGDEF"/>
    <property type="match status" value="1"/>
</dbReference>
<evidence type="ECO:0000259" key="6">
    <source>
        <dbReference type="PROSITE" id="PS50113"/>
    </source>
</evidence>
<dbReference type="OrthoDB" id="9813903at2"/>
<gene>
    <name evidence="8" type="ORF">SAMN05660284_00948</name>
</gene>
<dbReference type="GO" id="GO:0003824">
    <property type="term" value="F:catalytic activity"/>
    <property type="evidence" value="ECO:0007669"/>
    <property type="project" value="UniProtKB-ARBA"/>
</dbReference>
<dbReference type="STRING" id="83765.SAMN05660284_00948"/>
<feature type="domain" description="PAS" evidence="5">
    <location>
        <begin position="134"/>
        <end position="195"/>
    </location>
</feature>
<dbReference type="RefSeq" id="WP_091192042.1">
    <property type="nucleotide sequence ID" value="NZ_FOVE01000005.1"/>
</dbReference>
<dbReference type="InterPro" id="IPR000160">
    <property type="entry name" value="GGDEF_dom"/>
</dbReference>
<protein>
    <submittedName>
        <fullName evidence="8">PAS domain S-box-containing protein/diguanylate cyclase (GGDEF) domain-containing protein</fullName>
    </submittedName>
</protein>
<feature type="coiled-coil region" evidence="1">
    <location>
        <begin position="624"/>
        <end position="658"/>
    </location>
</feature>
<dbReference type="InterPro" id="IPR052155">
    <property type="entry name" value="Biofilm_reg_signaling"/>
</dbReference>
<evidence type="ECO:0000256" key="3">
    <source>
        <dbReference type="SAM" id="Phobius"/>
    </source>
</evidence>
<keyword evidence="3" id="KW-0472">Membrane</keyword>
<keyword evidence="1" id="KW-0175">Coiled coil</keyword>
<dbReference type="InterPro" id="IPR029787">
    <property type="entry name" value="Nucleotide_cyclase"/>
</dbReference>
<dbReference type="SMART" id="SM00267">
    <property type="entry name" value="GGDEF"/>
    <property type="match status" value="1"/>
</dbReference>
<dbReference type="InterPro" id="IPR043128">
    <property type="entry name" value="Rev_trsase/Diguanyl_cyclase"/>
</dbReference>